<gene>
    <name evidence="7" type="ORF">B4U80_05412</name>
</gene>
<dbReference type="AlphaFoldDB" id="A0A443SR46"/>
<evidence type="ECO:0000259" key="6">
    <source>
        <dbReference type="SMART" id="SM00093"/>
    </source>
</evidence>
<dbReference type="Pfam" id="PF00079">
    <property type="entry name" value="Serpin"/>
    <property type="match status" value="1"/>
</dbReference>
<keyword evidence="8" id="KW-1185">Reference proteome</keyword>
<comment type="similarity">
    <text evidence="1 5">Belongs to the serpin family.</text>
</comment>
<dbReference type="PANTHER" id="PTHR11461:SF211">
    <property type="entry name" value="GH10112P-RELATED"/>
    <property type="match status" value="1"/>
</dbReference>
<dbReference type="STRING" id="299467.A0A443SR46"/>
<evidence type="ECO:0000313" key="8">
    <source>
        <dbReference type="Proteomes" id="UP000288716"/>
    </source>
</evidence>
<keyword evidence="3" id="KW-0722">Serine protease inhibitor</keyword>
<dbReference type="GO" id="GO:0005615">
    <property type="term" value="C:extracellular space"/>
    <property type="evidence" value="ECO:0007669"/>
    <property type="project" value="InterPro"/>
</dbReference>
<evidence type="ECO:0000256" key="4">
    <source>
        <dbReference type="ARBA" id="ARBA00023180"/>
    </source>
</evidence>
<accession>A0A443SR46</accession>
<dbReference type="SMART" id="SM00093">
    <property type="entry name" value="SERPIN"/>
    <property type="match status" value="1"/>
</dbReference>
<feature type="domain" description="Serpin" evidence="6">
    <location>
        <begin position="1"/>
        <end position="261"/>
    </location>
</feature>
<dbReference type="EMBL" id="NCKV01000685">
    <property type="protein sequence ID" value="RWS29998.1"/>
    <property type="molecule type" value="Genomic_DNA"/>
</dbReference>
<dbReference type="PROSITE" id="PS00284">
    <property type="entry name" value="SERPIN"/>
    <property type="match status" value="1"/>
</dbReference>
<dbReference type="InterPro" id="IPR023796">
    <property type="entry name" value="Serpin_dom"/>
</dbReference>
<keyword evidence="2" id="KW-0646">Protease inhibitor</keyword>
<evidence type="ECO:0000313" key="7">
    <source>
        <dbReference type="EMBL" id="RWS29998.1"/>
    </source>
</evidence>
<dbReference type="InterPro" id="IPR000215">
    <property type="entry name" value="Serpin_fam"/>
</dbReference>
<dbReference type="InterPro" id="IPR042178">
    <property type="entry name" value="Serpin_sf_1"/>
</dbReference>
<evidence type="ECO:0000256" key="1">
    <source>
        <dbReference type="ARBA" id="ARBA00009500"/>
    </source>
</evidence>
<dbReference type="InterPro" id="IPR023795">
    <property type="entry name" value="Serpin_CS"/>
</dbReference>
<comment type="caution">
    <text evidence="7">The sequence shown here is derived from an EMBL/GenBank/DDBJ whole genome shotgun (WGS) entry which is preliminary data.</text>
</comment>
<dbReference type="Gene3D" id="2.30.39.10">
    <property type="entry name" value="Alpha-1-antitrypsin, domain 1"/>
    <property type="match status" value="1"/>
</dbReference>
<dbReference type="Proteomes" id="UP000288716">
    <property type="component" value="Unassembled WGS sequence"/>
</dbReference>
<sequence length="261" mass="29860">MKNEYFAAVGSEDFEKNGQQIMQRVNKFVKERTHDLIESVLNEPLKADTVMFLLNSIYFKAYWTNMFHRHWTHKSSFHNSDQTESTVDFLSEDQLGYRHKIDTENNVTLLEMDYLGNASMIFVLPHERYGLQRVMDTITYEQIENIFASSKTSKIPVKLPKFKFEFEADLKSILPKMGLSSIFEKPDLSGIAPNIKVSDAKHKALISVDEGGTEAAAITTLRIIPTSLFTGPEFTADHPFLFFIRDKKSGLNLFDGCVNKV</sequence>
<dbReference type="VEuPathDB" id="VectorBase:LDEU002042"/>
<evidence type="ECO:0000256" key="5">
    <source>
        <dbReference type="RuleBase" id="RU000411"/>
    </source>
</evidence>
<keyword evidence="4" id="KW-0325">Glycoprotein</keyword>
<organism evidence="7 8">
    <name type="scientific">Leptotrombidium deliense</name>
    <dbReference type="NCBI Taxonomy" id="299467"/>
    <lineage>
        <taxon>Eukaryota</taxon>
        <taxon>Metazoa</taxon>
        <taxon>Ecdysozoa</taxon>
        <taxon>Arthropoda</taxon>
        <taxon>Chelicerata</taxon>
        <taxon>Arachnida</taxon>
        <taxon>Acari</taxon>
        <taxon>Acariformes</taxon>
        <taxon>Trombidiformes</taxon>
        <taxon>Prostigmata</taxon>
        <taxon>Anystina</taxon>
        <taxon>Parasitengona</taxon>
        <taxon>Trombiculoidea</taxon>
        <taxon>Trombiculidae</taxon>
        <taxon>Leptotrombidium</taxon>
    </lineage>
</organism>
<dbReference type="PANTHER" id="PTHR11461">
    <property type="entry name" value="SERINE PROTEASE INHIBITOR, SERPIN"/>
    <property type="match status" value="1"/>
</dbReference>
<protein>
    <submittedName>
        <fullName evidence="7">Serpin-2</fullName>
    </submittedName>
</protein>
<name>A0A443SR46_9ACAR</name>
<dbReference type="OrthoDB" id="6485996at2759"/>
<dbReference type="GO" id="GO:0004867">
    <property type="term" value="F:serine-type endopeptidase inhibitor activity"/>
    <property type="evidence" value="ECO:0007669"/>
    <property type="project" value="UniProtKB-KW"/>
</dbReference>
<dbReference type="InterPro" id="IPR042185">
    <property type="entry name" value="Serpin_sf_2"/>
</dbReference>
<dbReference type="InterPro" id="IPR036186">
    <property type="entry name" value="Serpin_sf"/>
</dbReference>
<proteinExistence type="inferred from homology"/>
<dbReference type="Gene3D" id="3.30.497.10">
    <property type="entry name" value="Antithrombin, subunit I, domain 2"/>
    <property type="match status" value="1"/>
</dbReference>
<reference evidence="7 8" key="1">
    <citation type="journal article" date="2018" name="Gigascience">
        <title>Genomes of trombidid mites reveal novel predicted allergens and laterally-transferred genes associated with secondary metabolism.</title>
        <authorList>
            <person name="Dong X."/>
            <person name="Chaisiri K."/>
            <person name="Xia D."/>
            <person name="Armstrong S.D."/>
            <person name="Fang Y."/>
            <person name="Donnelly M.J."/>
            <person name="Kadowaki T."/>
            <person name="McGarry J.W."/>
            <person name="Darby A.C."/>
            <person name="Makepeace B.L."/>
        </authorList>
    </citation>
    <scope>NUCLEOTIDE SEQUENCE [LARGE SCALE GENOMIC DNA]</scope>
    <source>
        <strain evidence="7">UoL-UT</strain>
    </source>
</reference>
<dbReference type="SUPFAM" id="SSF56574">
    <property type="entry name" value="Serpins"/>
    <property type="match status" value="1"/>
</dbReference>
<evidence type="ECO:0000256" key="3">
    <source>
        <dbReference type="ARBA" id="ARBA00022900"/>
    </source>
</evidence>
<evidence type="ECO:0000256" key="2">
    <source>
        <dbReference type="ARBA" id="ARBA00022690"/>
    </source>
</evidence>